<dbReference type="GO" id="GO:0005886">
    <property type="term" value="C:plasma membrane"/>
    <property type="evidence" value="ECO:0007669"/>
    <property type="project" value="UniProtKB-SubCell"/>
</dbReference>
<evidence type="ECO:0000256" key="16">
    <source>
        <dbReference type="ARBA" id="ARBA00024681"/>
    </source>
</evidence>
<comment type="caution">
    <text evidence="22">The sequence shown here is derived from an EMBL/GenBank/DDBJ whole genome shotgun (WGS) entry which is preliminary data.</text>
</comment>
<dbReference type="EC" id="6.1.1.6" evidence="19"/>
<feature type="transmembrane region" description="Helical" evidence="20">
    <location>
        <begin position="12"/>
        <end position="29"/>
    </location>
</feature>
<evidence type="ECO:0000256" key="6">
    <source>
        <dbReference type="ARBA" id="ARBA00022679"/>
    </source>
</evidence>
<name>A0A841BQW9_9ACTN</name>
<comment type="similarity">
    <text evidence="19">Belongs to the class-II aminoacyl-tRNA synthetase family.</text>
</comment>
<dbReference type="Gene3D" id="3.30.930.10">
    <property type="entry name" value="Bira Bifunctional Protein, Domain 2"/>
    <property type="match status" value="1"/>
</dbReference>
<feature type="transmembrane region" description="Helical" evidence="20">
    <location>
        <begin position="213"/>
        <end position="234"/>
    </location>
</feature>
<evidence type="ECO:0000313" key="23">
    <source>
        <dbReference type="Proteomes" id="UP000587527"/>
    </source>
</evidence>
<keyword evidence="4" id="KW-1003">Cell membrane</keyword>
<dbReference type="InterPro" id="IPR018149">
    <property type="entry name" value="Lys-tRNA-synth_II_C"/>
</dbReference>
<dbReference type="GO" id="GO:0046677">
    <property type="term" value="P:response to antibiotic"/>
    <property type="evidence" value="ECO:0007669"/>
    <property type="project" value="UniProtKB-KW"/>
</dbReference>
<keyword evidence="19" id="KW-0648">Protein biosynthesis</keyword>
<dbReference type="InterPro" id="IPR031553">
    <property type="entry name" value="tRNA-synt_2_TM"/>
</dbReference>
<organism evidence="22 23">
    <name type="scientific">Allocatelliglobosispora scoriae</name>
    <dbReference type="NCBI Taxonomy" id="643052"/>
    <lineage>
        <taxon>Bacteria</taxon>
        <taxon>Bacillati</taxon>
        <taxon>Actinomycetota</taxon>
        <taxon>Actinomycetes</taxon>
        <taxon>Micromonosporales</taxon>
        <taxon>Micromonosporaceae</taxon>
        <taxon>Allocatelliglobosispora</taxon>
    </lineage>
</organism>
<keyword evidence="19" id="KW-0963">Cytoplasm</keyword>
<evidence type="ECO:0000256" key="3">
    <source>
        <dbReference type="ARBA" id="ARBA00009968"/>
    </source>
</evidence>
<comment type="similarity">
    <text evidence="3">In the C-terminal section; belongs to the class-II aminoacyl-tRNA synthetase family.</text>
</comment>
<evidence type="ECO:0000256" key="5">
    <source>
        <dbReference type="ARBA" id="ARBA00022598"/>
    </source>
</evidence>
<dbReference type="Proteomes" id="UP000587527">
    <property type="component" value="Unassembled WGS sequence"/>
</dbReference>
<evidence type="ECO:0000259" key="21">
    <source>
        <dbReference type="PROSITE" id="PS50862"/>
    </source>
</evidence>
<feature type="domain" description="Aminoacyl-transfer RNA synthetases class-II family profile" evidence="21">
    <location>
        <begin position="782"/>
        <end position="1085"/>
    </location>
</feature>
<keyword evidence="13 19" id="KW-0030">Aminoacyl-tRNA synthetase</keyword>
<dbReference type="NCBIfam" id="NF001756">
    <property type="entry name" value="PRK00484.1"/>
    <property type="match status" value="1"/>
</dbReference>
<dbReference type="GO" id="GO:0005829">
    <property type="term" value="C:cytosol"/>
    <property type="evidence" value="ECO:0007669"/>
    <property type="project" value="TreeGrafter"/>
</dbReference>
<feature type="transmembrane region" description="Helical" evidence="20">
    <location>
        <begin position="188"/>
        <end position="206"/>
    </location>
</feature>
<evidence type="ECO:0000256" key="7">
    <source>
        <dbReference type="ARBA" id="ARBA00022692"/>
    </source>
</evidence>
<dbReference type="PROSITE" id="PS50862">
    <property type="entry name" value="AA_TRNA_LIGASE_II"/>
    <property type="match status" value="1"/>
</dbReference>
<evidence type="ECO:0000256" key="19">
    <source>
        <dbReference type="HAMAP-Rule" id="MF_00252"/>
    </source>
</evidence>
<dbReference type="InterPro" id="IPR002313">
    <property type="entry name" value="Lys-tRNA-ligase_II"/>
</dbReference>
<dbReference type="SUPFAM" id="SSF50249">
    <property type="entry name" value="Nucleic acid-binding proteins"/>
    <property type="match status" value="1"/>
</dbReference>
<dbReference type="InterPro" id="IPR004365">
    <property type="entry name" value="NA-bd_OB_tRNA"/>
</dbReference>
<dbReference type="PRINTS" id="PR00982">
    <property type="entry name" value="TRNASYNTHLYS"/>
</dbReference>
<comment type="catalytic activity">
    <reaction evidence="18 19">
        <text>tRNA(Lys) + L-lysine + ATP = L-lysyl-tRNA(Lys) + AMP + diphosphate</text>
        <dbReference type="Rhea" id="RHEA:20792"/>
        <dbReference type="Rhea" id="RHEA-COMP:9696"/>
        <dbReference type="Rhea" id="RHEA-COMP:9697"/>
        <dbReference type="ChEBI" id="CHEBI:30616"/>
        <dbReference type="ChEBI" id="CHEBI:32551"/>
        <dbReference type="ChEBI" id="CHEBI:33019"/>
        <dbReference type="ChEBI" id="CHEBI:78442"/>
        <dbReference type="ChEBI" id="CHEBI:78529"/>
        <dbReference type="ChEBI" id="CHEBI:456215"/>
        <dbReference type="EC" id="6.1.1.6"/>
    </reaction>
</comment>
<dbReference type="GO" id="GO:0005524">
    <property type="term" value="F:ATP binding"/>
    <property type="evidence" value="ECO:0007669"/>
    <property type="project" value="UniProtKB-UniRule"/>
</dbReference>
<dbReference type="RefSeq" id="WP_184835690.1">
    <property type="nucleotide sequence ID" value="NZ_JACHMN010000002.1"/>
</dbReference>
<dbReference type="Pfam" id="PF16995">
    <property type="entry name" value="tRNA-synt_2_TM"/>
    <property type="match status" value="1"/>
</dbReference>
<dbReference type="InterPro" id="IPR012340">
    <property type="entry name" value="NA-bd_OB-fold"/>
</dbReference>
<feature type="transmembrane region" description="Helical" evidence="20">
    <location>
        <begin position="49"/>
        <end position="69"/>
    </location>
</feature>
<protein>
    <recommendedName>
        <fullName evidence="19">Lysine--tRNA ligase</fullName>
        <ecNumber evidence="19">6.1.1.6</ecNumber>
    </recommendedName>
    <alternativeName>
        <fullName evidence="19">Lysyl-tRNA synthetase</fullName>
        <shortName evidence="19">LysRS</shortName>
    </alternativeName>
</protein>
<reference evidence="22 23" key="1">
    <citation type="submission" date="2020-08" db="EMBL/GenBank/DDBJ databases">
        <title>Sequencing the genomes of 1000 actinobacteria strains.</title>
        <authorList>
            <person name="Klenk H.-P."/>
        </authorList>
    </citation>
    <scope>NUCLEOTIDE SEQUENCE [LARGE SCALE GENOMIC DNA]</scope>
    <source>
        <strain evidence="22 23">DSM 45362</strain>
    </source>
</reference>
<comment type="subcellular location">
    <subcellularLocation>
        <location evidence="1">Cell membrane</location>
        <topology evidence="1">Multi-pass membrane protein</topology>
    </subcellularLocation>
    <subcellularLocation>
        <location evidence="19">Cytoplasm</location>
    </subcellularLocation>
</comment>
<keyword evidence="15" id="KW-0511">Multifunctional enzyme</keyword>
<sequence length="1091" mass="119861">MKSGWRTHVPRIFSWVLGIVAAICALAALSDAVSDRVQPVRKLIDDYLIPAPANLGYAAFLAILAAAAARHKRVARVALTIYFATTAVLYATLLLMWRLIPAKDFIDDDGAPIVTSSEARGLAVTGCIAVIALVVLFLARDEFFARVRKGSLRRALGVFAGLAAIGIGIGYSLVTAFPGTLTDAGNRLLYTISRVLGGAVAFDFTISGEAPGWVNLLLGLFGAIALFAALFTLMRSQQAAAVLEPADEERIRGLLARTGDRDSLGYFATRRDKAAVFAPSEQAAVTYRVVNGVSLASGDPIGSPDGWEPAIALWLDQARTYAWTPAVMGASEEGATAYAKAGLKVLHLGDEAILRPAEFTLDGRDMRPVRQAINRIERAGYTHRSRRHSEIDDDEMRAVAELATKWRDTDQERGFSMALGRLGDPNDGRCILVEALDEHGATQAMLSFSPWGARGTSLDLMRRSPDGDNGLNEFLVAGLMADAPRLGVDRVSLNFAVFRSVFAEGARIGAGPILRLWRRVLVFLSRFWQLESLYRANAKYQPRWVPRYLCFGERRELPRVGIASAIAEGFLPIAAGPVAPLYEPPSTRPLFAVPEAAAPVALTAVPEQMVVRLAKLDRLREAGVEPYPVGFDRTDTCGAVAQRHAGLAADSRTGEVVSVTGRVVRQRDHGRFCFATIRDWSGDLQVMLDEQELPAETARWRDMIDIGDHVGVTGEVITSRRGELSIAVTAWTLTAKCLRPLPDKHRGLTDPEARTRQRYLDLITNADARELLRARSVAVHSLRTSLVGRGFLEVETPILQRIHGGANARPFTTHINAYDMDLYLRIAPELYLKRLAVGGVERVFELGRTFRNEGVSFKHNPEFTMLEAYQSYADYDTMLALTRQMIQEAAIAVYGRAIAKAPDDQREIDISGEWPVLTMNEAISAALGEEVTADTTLEQLRKLCDTADVPYDPAWNRGAVVLEIYERLVEHHTVAPTFYRDFPTEVSPLTRSHRDDPRLAERWDLVAFGTELGTAYSELIDPVEQRRRLTEQSLLAAGGDPEAMELDQDFLLSLEYAMPPTGGLGIGVDRLVMLLTGHTIRETLPFPLVRA</sequence>
<dbReference type="SUPFAM" id="SSF55681">
    <property type="entry name" value="Class II aaRS and biotin synthetases"/>
    <property type="match status" value="1"/>
</dbReference>
<evidence type="ECO:0000313" key="22">
    <source>
        <dbReference type="EMBL" id="MBB5869211.1"/>
    </source>
</evidence>
<evidence type="ECO:0000256" key="11">
    <source>
        <dbReference type="ARBA" id="ARBA00022989"/>
    </source>
</evidence>
<comment type="cofactor">
    <cofactor evidence="19">
        <name>Mg(2+)</name>
        <dbReference type="ChEBI" id="CHEBI:18420"/>
    </cofactor>
    <text evidence="19">Binds 3 Mg(2+) ions per subunit.</text>
</comment>
<dbReference type="InterPro" id="IPR006195">
    <property type="entry name" value="aa-tRNA-synth_II"/>
</dbReference>
<dbReference type="GO" id="GO:0006629">
    <property type="term" value="P:lipid metabolic process"/>
    <property type="evidence" value="ECO:0007669"/>
    <property type="project" value="UniProtKB-KW"/>
</dbReference>
<dbReference type="HAMAP" id="MF_00252">
    <property type="entry name" value="Lys_tRNA_synth_class2"/>
    <property type="match status" value="1"/>
</dbReference>
<keyword evidence="5 19" id="KW-0436">Ligase</keyword>
<evidence type="ECO:0000256" key="10">
    <source>
        <dbReference type="ARBA" id="ARBA00022840"/>
    </source>
</evidence>
<dbReference type="InterPro" id="IPR044136">
    <property type="entry name" value="Lys-tRNA-ligase_II_N"/>
</dbReference>
<evidence type="ECO:0000256" key="17">
    <source>
        <dbReference type="ARBA" id="ARBA00047540"/>
    </source>
</evidence>
<evidence type="ECO:0000256" key="12">
    <source>
        <dbReference type="ARBA" id="ARBA00023098"/>
    </source>
</evidence>
<evidence type="ECO:0000256" key="9">
    <source>
        <dbReference type="ARBA" id="ARBA00022741"/>
    </source>
</evidence>
<dbReference type="GO" id="GO:0050071">
    <property type="term" value="F:phosphatidylglycerol lysyltransferase activity"/>
    <property type="evidence" value="ECO:0007669"/>
    <property type="project" value="UniProtKB-EC"/>
</dbReference>
<evidence type="ECO:0000256" key="4">
    <source>
        <dbReference type="ARBA" id="ARBA00022475"/>
    </source>
</evidence>
<keyword evidence="23" id="KW-1185">Reference proteome</keyword>
<dbReference type="AlphaFoldDB" id="A0A841BQW9"/>
<dbReference type="NCBIfam" id="TIGR00499">
    <property type="entry name" value="lysS_bact"/>
    <property type="match status" value="1"/>
</dbReference>
<evidence type="ECO:0000256" key="8">
    <source>
        <dbReference type="ARBA" id="ARBA00022723"/>
    </source>
</evidence>
<feature type="transmembrane region" description="Helical" evidence="20">
    <location>
        <begin position="81"/>
        <end position="100"/>
    </location>
</feature>
<dbReference type="InterPro" id="IPR024320">
    <property type="entry name" value="LPG_synthase_C"/>
</dbReference>
<dbReference type="InterPro" id="IPR045864">
    <property type="entry name" value="aa-tRNA-synth_II/BPL/LPL"/>
</dbReference>
<dbReference type="Pfam" id="PF00152">
    <property type="entry name" value="tRNA-synt_2"/>
    <property type="match status" value="1"/>
</dbReference>
<dbReference type="GO" id="GO:0006430">
    <property type="term" value="P:lysyl-tRNA aminoacylation"/>
    <property type="evidence" value="ECO:0007669"/>
    <property type="project" value="UniProtKB-UniRule"/>
</dbReference>
<dbReference type="NCBIfam" id="NF002821">
    <property type="entry name" value="PRK02983.1"/>
    <property type="match status" value="1"/>
</dbReference>
<dbReference type="GO" id="GO:0000049">
    <property type="term" value="F:tRNA binding"/>
    <property type="evidence" value="ECO:0007669"/>
    <property type="project" value="TreeGrafter"/>
</dbReference>
<feature type="binding site" evidence="19">
    <location>
        <position position="1004"/>
    </location>
    <ligand>
        <name>Mg(2+)</name>
        <dbReference type="ChEBI" id="CHEBI:18420"/>
        <label>1</label>
    </ligand>
</feature>
<feature type="binding site" evidence="19">
    <location>
        <position position="1011"/>
    </location>
    <ligand>
        <name>Mg(2+)</name>
        <dbReference type="ChEBI" id="CHEBI:18420"/>
        <label>2</label>
    </ligand>
</feature>
<comment type="function">
    <text evidence="16">Catalyzes the production of L-lysyl-tRNA(Lys)transfer and the transfer of a lysyl group from L-lysyl-tRNA(Lys) to membrane-bound phosphatidylglycerol (PG), which produces lysylphosphatidylglycerol (LPG), one of the components of the bacterial membrane with a positive net charge. LPG synthesis contributes to the resistance to cationic antimicrobial peptides (CAMPs) and likely protects M.tuberculosis against the CAMPs produced by competiting microorganisms (bacteriocins). In fact, the modification of anionic phosphatidylglycerol with positively charged L-lysine results in repulsion of the peptides.</text>
</comment>
<dbReference type="EMBL" id="JACHMN010000002">
    <property type="protein sequence ID" value="MBB5869211.1"/>
    <property type="molecule type" value="Genomic_DNA"/>
</dbReference>
<comment type="similarity">
    <text evidence="2">In the N-terminal section; belongs to the LPG synthetase family.</text>
</comment>
<gene>
    <name evidence="19" type="primary">lysS</name>
    <name evidence="22" type="ORF">F4553_002590</name>
</gene>
<dbReference type="GO" id="GO:0004824">
    <property type="term" value="F:lysine-tRNA ligase activity"/>
    <property type="evidence" value="ECO:0007669"/>
    <property type="project" value="UniProtKB-UniRule"/>
</dbReference>
<keyword evidence="10 19" id="KW-0067">ATP-binding</keyword>
<comment type="subunit">
    <text evidence="19">Homodimer.</text>
</comment>
<keyword evidence="12" id="KW-0443">Lipid metabolism</keyword>
<accession>A0A841BQW9</accession>
<feature type="transmembrane region" description="Helical" evidence="20">
    <location>
        <begin position="120"/>
        <end position="139"/>
    </location>
</feature>
<keyword evidence="6" id="KW-0808">Transferase</keyword>
<evidence type="ECO:0000256" key="18">
    <source>
        <dbReference type="ARBA" id="ARBA00048573"/>
    </source>
</evidence>
<evidence type="ECO:0000256" key="14">
    <source>
        <dbReference type="ARBA" id="ARBA00023251"/>
    </source>
</evidence>
<keyword evidence="14" id="KW-0046">Antibiotic resistance</keyword>
<evidence type="ECO:0000256" key="13">
    <source>
        <dbReference type="ARBA" id="ARBA00023146"/>
    </source>
</evidence>
<evidence type="ECO:0000256" key="1">
    <source>
        <dbReference type="ARBA" id="ARBA00004651"/>
    </source>
</evidence>
<dbReference type="GO" id="GO:0000287">
    <property type="term" value="F:magnesium ion binding"/>
    <property type="evidence" value="ECO:0007669"/>
    <property type="project" value="UniProtKB-UniRule"/>
</dbReference>
<keyword evidence="8 19" id="KW-0479">Metal-binding</keyword>
<dbReference type="Gene3D" id="2.40.50.140">
    <property type="entry name" value="Nucleic acid-binding proteins"/>
    <property type="match status" value="1"/>
</dbReference>
<keyword evidence="7 20" id="KW-0812">Transmembrane</keyword>
<dbReference type="InterPro" id="IPR004364">
    <property type="entry name" value="Aa-tRNA-synt_II"/>
</dbReference>
<dbReference type="Pfam" id="PF01336">
    <property type="entry name" value="tRNA_anti-codon"/>
    <property type="match status" value="1"/>
</dbReference>
<keyword evidence="9 19" id="KW-0547">Nucleotide-binding</keyword>
<dbReference type="PANTHER" id="PTHR42918">
    <property type="entry name" value="LYSYL-TRNA SYNTHETASE"/>
    <property type="match status" value="1"/>
</dbReference>
<evidence type="ECO:0000256" key="20">
    <source>
        <dbReference type="SAM" id="Phobius"/>
    </source>
</evidence>
<dbReference type="PANTHER" id="PTHR42918:SF15">
    <property type="entry name" value="LYSINE--TRNA LIGASE, CHLOROPLASTIC_MITOCHONDRIAL"/>
    <property type="match status" value="1"/>
</dbReference>
<keyword evidence="19" id="KW-0460">Magnesium</keyword>
<comment type="catalytic activity">
    <reaction evidence="17">
        <text>L-lysyl-tRNA(Lys) + a 1,2-diacyl-sn-glycero-3-phospho-(1'-sn-glycerol) = a 1,2-diacyl-sn-glycero-3-phospho-1'-(3'-O-L-lysyl)-sn-glycerol + tRNA(Lys)</text>
        <dbReference type="Rhea" id="RHEA:10668"/>
        <dbReference type="Rhea" id="RHEA-COMP:9696"/>
        <dbReference type="Rhea" id="RHEA-COMP:9697"/>
        <dbReference type="ChEBI" id="CHEBI:64716"/>
        <dbReference type="ChEBI" id="CHEBI:75792"/>
        <dbReference type="ChEBI" id="CHEBI:78442"/>
        <dbReference type="ChEBI" id="CHEBI:78529"/>
        <dbReference type="EC" id="2.3.2.3"/>
    </reaction>
</comment>
<feature type="binding site" evidence="19">
    <location>
        <position position="1011"/>
    </location>
    <ligand>
        <name>Mg(2+)</name>
        <dbReference type="ChEBI" id="CHEBI:18420"/>
        <label>1</label>
    </ligand>
</feature>
<keyword evidence="11 20" id="KW-1133">Transmembrane helix</keyword>
<proteinExistence type="inferred from homology"/>
<feature type="transmembrane region" description="Helical" evidence="20">
    <location>
        <begin position="155"/>
        <end position="176"/>
    </location>
</feature>
<evidence type="ECO:0000256" key="15">
    <source>
        <dbReference type="ARBA" id="ARBA00023268"/>
    </source>
</evidence>
<evidence type="ECO:0000256" key="2">
    <source>
        <dbReference type="ARBA" id="ARBA00005270"/>
    </source>
</evidence>
<keyword evidence="20" id="KW-0472">Membrane</keyword>
<dbReference type="Pfam" id="PF09924">
    <property type="entry name" value="LPG_synthase_C"/>
    <property type="match status" value="1"/>
</dbReference>
<dbReference type="CDD" id="cd04322">
    <property type="entry name" value="LysRS_N"/>
    <property type="match status" value="1"/>
</dbReference>